<protein>
    <submittedName>
        <fullName evidence="1">Uncharacterized protein</fullName>
    </submittedName>
</protein>
<dbReference type="OrthoDB" id="1452949at2"/>
<sequence length="73" mass="8836">MNKNKILSDFKNKLELFYRNFGSDWEIKDFSKNDNIQIMLRDYLIILEKKGVIKFLDDNKFRIIDLPSNHLDI</sequence>
<evidence type="ECO:0000313" key="2">
    <source>
        <dbReference type="Proteomes" id="UP000275719"/>
    </source>
</evidence>
<comment type="caution">
    <text evidence="1">The sequence shown here is derived from an EMBL/GenBank/DDBJ whole genome shotgun (WGS) entry which is preliminary data.</text>
</comment>
<dbReference type="Proteomes" id="UP000275719">
    <property type="component" value="Unassembled WGS sequence"/>
</dbReference>
<evidence type="ECO:0000313" key="1">
    <source>
        <dbReference type="EMBL" id="RRJ86695.1"/>
    </source>
</evidence>
<dbReference type="RefSeq" id="WP_125020313.1">
    <property type="nucleotide sequence ID" value="NZ_RQVQ01000072.1"/>
</dbReference>
<keyword evidence="2" id="KW-1185">Reference proteome</keyword>
<dbReference type="EMBL" id="RQVQ01000072">
    <property type="protein sequence ID" value="RRJ86695.1"/>
    <property type="molecule type" value="Genomic_DNA"/>
</dbReference>
<organism evidence="1 2">
    <name type="scientific">Paenimyroides tangerinum</name>
    <dbReference type="NCBI Taxonomy" id="2488728"/>
    <lineage>
        <taxon>Bacteria</taxon>
        <taxon>Pseudomonadati</taxon>
        <taxon>Bacteroidota</taxon>
        <taxon>Flavobacteriia</taxon>
        <taxon>Flavobacteriales</taxon>
        <taxon>Flavobacteriaceae</taxon>
        <taxon>Paenimyroides</taxon>
    </lineage>
</organism>
<accession>A0A3P3VV52</accession>
<dbReference type="AlphaFoldDB" id="A0A3P3VV52"/>
<gene>
    <name evidence="1" type="ORF">EG240_15865</name>
</gene>
<reference evidence="1 2" key="1">
    <citation type="submission" date="2018-11" db="EMBL/GenBank/DDBJ databases">
        <title>Flavobacterium sp. nov., YIM 102701-2 draft genome.</title>
        <authorList>
            <person name="Li G."/>
            <person name="Jiang Y."/>
        </authorList>
    </citation>
    <scope>NUCLEOTIDE SEQUENCE [LARGE SCALE GENOMIC DNA]</scope>
    <source>
        <strain evidence="1 2">YIM 102701-2</strain>
    </source>
</reference>
<proteinExistence type="predicted"/>
<name>A0A3P3VV52_9FLAO</name>